<evidence type="ECO:0000313" key="2">
    <source>
        <dbReference type="Proteomes" id="UP000276133"/>
    </source>
</evidence>
<sequence length="65" mass="7893">MMKKLIVGQNDKKSEVIKEMLKSKADFLKKNVFLCKNIKLNDKIKERLIKHNIFYLIFIYLYLRT</sequence>
<dbReference type="AlphaFoldDB" id="A0A3M7Q6L3"/>
<evidence type="ECO:0000313" key="1">
    <source>
        <dbReference type="EMBL" id="RNA06555.1"/>
    </source>
</evidence>
<dbReference type="EMBL" id="REGN01007350">
    <property type="protein sequence ID" value="RNA06555.1"/>
    <property type="molecule type" value="Genomic_DNA"/>
</dbReference>
<accession>A0A3M7Q6L3</accession>
<reference evidence="1 2" key="1">
    <citation type="journal article" date="2018" name="Sci. Rep.">
        <title>Genomic signatures of local adaptation to the degree of environmental predictability in rotifers.</title>
        <authorList>
            <person name="Franch-Gras L."/>
            <person name="Hahn C."/>
            <person name="Garcia-Roger E.M."/>
            <person name="Carmona M.J."/>
            <person name="Serra M."/>
            <person name="Gomez A."/>
        </authorList>
    </citation>
    <scope>NUCLEOTIDE SEQUENCE [LARGE SCALE GENOMIC DNA]</scope>
    <source>
        <strain evidence="1">HYR1</strain>
    </source>
</reference>
<keyword evidence="2" id="KW-1185">Reference proteome</keyword>
<organism evidence="1 2">
    <name type="scientific">Brachionus plicatilis</name>
    <name type="common">Marine rotifer</name>
    <name type="synonym">Brachionus muelleri</name>
    <dbReference type="NCBI Taxonomy" id="10195"/>
    <lineage>
        <taxon>Eukaryota</taxon>
        <taxon>Metazoa</taxon>
        <taxon>Spiralia</taxon>
        <taxon>Gnathifera</taxon>
        <taxon>Rotifera</taxon>
        <taxon>Eurotatoria</taxon>
        <taxon>Monogononta</taxon>
        <taxon>Pseudotrocha</taxon>
        <taxon>Ploima</taxon>
        <taxon>Brachionidae</taxon>
        <taxon>Brachionus</taxon>
    </lineage>
</organism>
<comment type="caution">
    <text evidence="1">The sequence shown here is derived from an EMBL/GenBank/DDBJ whole genome shotgun (WGS) entry which is preliminary data.</text>
</comment>
<name>A0A3M7Q6L3_BRAPC</name>
<protein>
    <submittedName>
        <fullName evidence="1">Uncharacterized protein</fullName>
    </submittedName>
</protein>
<proteinExistence type="predicted"/>
<gene>
    <name evidence="1" type="ORF">BpHYR1_032309</name>
</gene>
<dbReference type="Proteomes" id="UP000276133">
    <property type="component" value="Unassembled WGS sequence"/>
</dbReference>